<dbReference type="PANTHER" id="PTHR16943:SF8">
    <property type="entry name" value="2-METHYLCITRATE DEHYDRATASE"/>
    <property type="match status" value="1"/>
</dbReference>
<proteinExistence type="inferred from homology"/>
<dbReference type="Gene3D" id="1.10.4100.10">
    <property type="entry name" value="2-methylcitrate dehydratase PrpD"/>
    <property type="match status" value="1"/>
</dbReference>
<protein>
    <submittedName>
        <fullName evidence="4">MmgE/PrpD family protein</fullName>
    </submittedName>
</protein>
<evidence type="ECO:0000259" key="3">
    <source>
        <dbReference type="Pfam" id="PF19305"/>
    </source>
</evidence>
<comment type="similarity">
    <text evidence="1">Belongs to the PrpD family.</text>
</comment>
<organism evidence="4 5">
    <name type="scientific">Falsochrobactrum shanghaiense</name>
    <dbReference type="NCBI Taxonomy" id="2201899"/>
    <lineage>
        <taxon>Bacteria</taxon>
        <taxon>Pseudomonadati</taxon>
        <taxon>Pseudomonadota</taxon>
        <taxon>Alphaproteobacteria</taxon>
        <taxon>Hyphomicrobiales</taxon>
        <taxon>Brucellaceae</taxon>
        <taxon>Falsochrobactrum</taxon>
    </lineage>
</organism>
<dbReference type="InterPro" id="IPR005656">
    <property type="entry name" value="MmgE_PrpD"/>
</dbReference>
<evidence type="ECO:0000259" key="2">
    <source>
        <dbReference type="Pfam" id="PF03972"/>
    </source>
</evidence>
<feature type="domain" description="MmgE/PrpD N-terminal" evidence="2">
    <location>
        <begin position="13"/>
        <end position="250"/>
    </location>
</feature>
<reference evidence="4 5" key="1">
    <citation type="submission" date="2018-05" db="EMBL/GenBank/DDBJ databases">
        <title>Comparative genomic sequence analysis between strain HN4 and CCM 8460T (Falsochrobactrum ovis) will provide more evidence to prove that HN4 is a new species of Falsochrobactrum.</title>
        <authorList>
            <person name="Lyu W."/>
            <person name="Sun L."/>
            <person name="Yao L."/>
        </authorList>
    </citation>
    <scope>NUCLEOTIDE SEQUENCE [LARGE SCALE GENOMIC DNA]</scope>
    <source>
        <strain evidence="4 5">HN4</strain>
    </source>
</reference>
<evidence type="ECO:0000313" key="5">
    <source>
        <dbReference type="Proteomes" id="UP000245865"/>
    </source>
</evidence>
<sequence>MQMDANVDTLSLSLARWVEALRYEDLPPEVIHHIRRSLLDYLGVAIRGASSRVPRILLQYLVASEGKGGASVLGTDQGLSSANAALANGTAAAALELDDGHAKAAVHLGAVSFPAILATAEERGSTSRDVILAAAAAYEVASRLAMAADRAARRGFNNTPLIGGFAAAAGVAKILGGDARTIAHALGLAGSTTGGLFDYHGGWLDSWCVNTGRTSREGLLCANLAASGIAGPLDIFHGPRGFAVAFTDGEFDGNAVLRSIGQEWRMLETYIKPYPCCRRLHSPIDAVLSLRPKVGDIDAVERIVVETSADSARLDRKDFDSVSAAQMSIPYGVAVALIHGAPTLEHFEADVREDLRIRRLADLVEVRKSDDPDVADRQSSARVSLSIGGVTSGVTVEEPSGNPANPVDDGALEEKFRQLVEPVIGGSATTRLAERVWSFGDVRHEPEEGGELHFLGSLHAR</sequence>
<dbReference type="SUPFAM" id="SSF103378">
    <property type="entry name" value="2-methylcitrate dehydratase PrpD"/>
    <property type="match status" value="1"/>
</dbReference>
<dbReference type="EMBL" id="QGDB01000001">
    <property type="protein sequence ID" value="PWL19500.1"/>
    <property type="molecule type" value="Genomic_DNA"/>
</dbReference>
<dbReference type="Pfam" id="PF19305">
    <property type="entry name" value="MmgE_PrpD_C"/>
    <property type="match status" value="1"/>
</dbReference>
<name>A0A316JWI0_9HYPH</name>
<evidence type="ECO:0000313" key="4">
    <source>
        <dbReference type="EMBL" id="PWL19500.1"/>
    </source>
</evidence>
<dbReference type="Gene3D" id="3.30.1330.120">
    <property type="entry name" value="2-methylcitrate dehydratase PrpD"/>
    <property type="match status" value="1"/>
</dbReference>
<comment type="caution">
    <text evidence="4">The sequence shown here is derived from an EMBL/GenBank/DDBJ whole genome shotgun (WGS) entry which is preliminary data.</text>
</comment>
<dbReference type="InterPro" id="IPR042188">
    <property type="entry name" value="MmgE/PrpD_sf_2"/>
</dbReference>
<dbReference type="PANTHER" id="PTHR16943">
    <property type="entry name" value="2-METHYLCITRATE DEHYDRATASE-RELATED"/>
    <property type="match status" value="1"/>
</dbReference>
<accession>A0A316JWI0</accession>
<dbReference type="InterPro" id="IPR036148">
    <property type="entry name" value="MmgE/PrpD_sf"/>
</dbReference>
<gene>
    <name evidence="4" type="ORF">DKP76_02860</name>
</gene>
<dbReference type="InterPro" id="IPR045337">
    <property type="entry name" value="MmgE_PrpD_C"/>
</dbReference>
<dbReference type="Pfam" id="PF03972">
    <property type="entry name" value="MmgE_PrpD_N"/>
    <property type="match status" value="1"/>
</dbReference>
<dbReference type="AlphaFoldDB" id="A0A316JWI0"/>
<dbReference type="Proteomes" id="UP000245865">
    <property type="component" value="Unassembled WGS sequence"/>
</dbReference>
<keyword evidence="5" id="KW-1185">Reference proteome</keyword>
<dbReference type="GO" id="GO:0016829">
    <property type="term" value="F:lyase activity"/>
    <property type="evidence" value="ECO:0007669"/>
    <property type="project" value="InterPro"/>
</dbReference>
<dbReference type="InterPro" id="IPR045336">
    <property type="entry name" value="MmgE_PrpD_N"/>
</dbReference>
<evidence type="ECO:0000256" key="1">
    <source>
        <dbReference type="ARBA" id="ARBA00006174"/>
    </source>
</evidence>
<feature type="domain" description="MmgE/PrpD C-terminal" evidence="3">
    <location>
        <begin position="274"/>
        <end position="437"/>
    </location>
</feature>
<dbReference type="InterPro" id="IPR042183">
    <property type="entry name" value="MmgE/PrpD_sf_1"/>
</dbReference>